<feature type="transmembrane region" description="Helical" evidence="1">
    <location>
        <begin position="57"/>
        <end position="75"/>
    </location>
</feature>
<evidence type="ECO:0000313" key="3">
    <source>
        <dbReference type="Proteomes" id="UP001358586"/>
    </source>
</evidence>
<reference evidence="2 3" key="1">
    <citation type="submission" date="2023-03" db="EMBL/GenBank/DDBJ databases">
        <title>WGS of Gossypium arboreum.</title>
        <authorList>
            <person name="Yu D."/>
        </authorList>
    </citation>
    <scope>NUCLEOTIDE SEQUENCE [LARGE SCALE GENOMIC DNA]</scope>
    <source>
        <tissue evidence="2">Leaf</tissue>
    </source>
</reference>
<keyword evidence="1" id="KW-0472">Membrane</keyword>
<dbReference type="EMBL" id="JARKNE010000001">
    <property type="protein sequence ID" value="KAK5846313.1"/>
    <property type="molecule type" value="Genomic_DNA"/>
</dbReference>
<name>A0ABR0R3Z6_GOSAR</name>
<evidence type="ECO:0000256" key="1">
    <source>
        <dbReference type="SAM" id="Phobius"/>
    </source>
</evidence>
<gene>
    <name evidence="2" type="ORF">PVK06_002596</name>
</gene>
<organism evidence="2 3">
    <name type="scientific">Gossypium arboreum</name>
    <name type="common">Tree cotton</name>
    <name type="synonym">Gossypium nanking</name>
    <dbReference type="NCBI Taxonomy" id="29729"/>
    <lineage>
        <taxon>Eukaryota</taxon>
        <taxon>Viridiplantae</taxon>
        <taxon>Streptophyta</taxon>
        <taxon>Embryophyta</taxon>
        <taxon>Tracheophyta</taxon>
        <taxon>Spermatophyta</taxon>
        <taxon>Magnoliopsida</taxon>
        <taxon>eudicotyledons</taxon>
        <taxon>Gunneridae</taxon>
        <taxon>Pentapetalae</taxon>
        <taxon>rosids</taxon>
        <taxon>malvids</taxon>
        <taxon>Malvales</taxon>
        <taxon>Malvaceae</taxon>
        <taxon>Malvoideae</taxon>
        <taxon>Gossypium</taxon>
    </lineage>
</organism>
<dbReference type="Proteomes" id="UP001358586">
    <property type="component" value="Chromosome 1"/>
</dbReference>
<keyword evidence="3" id="KW-1185">Reference proteome</keyword>
<comment type="caution">
    <text evidence="2">The sequence shown here is derived from an EMBL/GenBank/DDBJ whole genome shotgun (WGS) entry which is preliminary data.</text>
</comment>
<keyword evidence="1" id="KW-0812">Transmembrane</keyword>
<keyword evidence="1" id="KW-1133">Transmembrane helix</keyword>
<evidence type="ECO:0000313" key="2">
    <source>
        <dbReference type="EMBL" id="KAK5846313.1"/>
    </source>
</evidence>
<accession>A0ABR0R3Z6</accession>
<protein>
    <submittedName>
        <fullName evidence="2">Uncharacterized protein</fullName>
    </submittedName>
</protein>
<proteinExistence type="predicted"/>
<sequence length="90" mass="10794">MNIDENHATCKSGQETTDHLFVECFHSRRIWNAVLQLCTSQRDLGTTMVTCKTERKYFITVVLKLVWNAHVYWIWTQRNSRQFRSQQRSD</sequence>